<dbReference type="EMBL" id="JGVH01000040">
    <property type="protein sequence ID" value="KER02844.1"/>
    <property type="molecule type" value="Genomic_DNA"/>
</dbReference>
<evidence type="ECO:0000313" key="2">
    <source>
        <dbReference type="Proteomes" id="UP000028002"/>
    </source>
</evidence>
<reference evidence="1 2" key="1">
    <citation type="submission" date="2014-03" db="EMBL/GenBank/DDBJ databases">
        <title>Draft Genome of Photorhabdus temperata Meg1.</title>
        <authorList>
            <person name="Hurst S.G.IV."/>
            <person name="Morris K."/>
            <person name="Thomas K."/>
            <person name="Tisa L.S."/>
        </authorList>
    </citation>
    <scope>NUCLEOTIDE SEQUENCE [LARGE SCALE GENOMIC DNA]</scope>
    <source>
        <strain evidence="1 2">Meg1</strain>
    </source>
</reference>
<proteinExistence type="predicted"/>
<name>A0A081RVZ1_PHOTE</name>
<sequence length="85" mass="9596">MSKLNKTEIEWLDKLQLILNLCPSERLGFYTIGGGELFVYDLSKLGVIEEIQYKTGKDYPVCIERAGADFNYFLNFPARVDGVAG</sequence>
<dbReference type="AlphaFoldDB" id="A0A081RVZ1"/>
<comment type="caution">
    <text evidence="1">The sequence shown here is derived from an EMBL/GenBank/DDBJ whole genome shotgun (WGS) entry which is preliminary data.</text>
</comment>
<protein>
    <submittedName>
        <fullName evidence="1">Uncharacterized protein</fullName>
    </submittedName>
</protein>
<dbReference type="RefSeq" id="WP_036839565.1">
    <property type="nucleotide sequence ID" value="NZ_CAWLUD010000040.1"/>
</dbReference>
<gene>
    <name evidence="1" type="ORF">MEG1DRAFT_02573</name>
</gene>
<dbReference type="Proteomes" id="UP000028002">
    <property type="component" value="Unassembled WGS sequence"/>
</dbReference>
<accession>A0A081RVZ1</accession>
<dbReference type="PATRIC" id="fig|1393735.3.peg.2628"/>
<organism evidence="1 2">
    <name type="scientific">Photorhabdus temperata subsp. temperata Meg1</name>
    <dbReference type="NCBI Taxonomy" id="1393735"/>
    <lineage>
        <taxon>Bacteria</taxon>
        <taxon>Pseudomonadati</taxon>
        <taxon>Pseudomonadota</taxon>
        <taxon>Gammaproteobacteria</taxon>
        <taxon>Enterobacterales</taxon>
        <taxon>Morganellaceae</taxon>
        <taxon>Photorhabdus</taxon>
    </lineage>
</organism>
<evidence type="ECO:0000313" key="1">
    <source>
        <dbReference type="EMBL" id="KER02844.1"/>
    </source>
</evidence>